<accession>A0A7U2F1Z1</accession>
<organism evidence="1 2">
    <name type="scientific">Phaeosphaeria nodorum (strain SN15 / ATCC MYA-4574 / FGSC 10173)</name>
    <name type="common">Glume blotch fungus</name>
    <name type="synonym">Parastagonospora nodorum</name>
    <dbReference type="NCBI Taxonomy" id="321614"/>
    <lineage>
        <taxon>Eukaryota</taxon>
        <taxon>Fungi</taxon>
        <taxon>Dikarya</taxon>
        <taxon>Ascomycota</taxon>
        <taxon>Pezizomycotina</taxon>
        <taxon>Dothideomycetes</taxon>
        <taxon>Pleosporomycetidae</taxon>
        <taxon>Pleosporales</taxon>
        <taxon>Pleosporineae</taxon>
        <taxon>Phaeosphaeriaceae</taxon>
        <taxon>Parastagonospora</taxon>
    </lineage>
</organism>
<name>A0A7U2F1Z1_PHANO</name>
<protein>
    <submittedName>
        <fullName evidence="1">Uncharacterized protein</fullName>
    </submittedName>
</protein>
<sequence length="67" mass="7406">MQQIHLDREVTDDVYWGGRQRLVIAVQSYACALVDADLWLQSVCCSPFYSSNACHKISSTTAVQGLG</sequence>
<dbReference type="VEuPathDB" id="FungiDB:JI435_306320"/>
<evidence type="ECO:0000313" key="1">
    <source>
        <dbReference type="EMBL" id="QRC97256.1"/>
    </source>
</evidence>
<keyword evidence="2" id="KW-1185">Reference proteome</keyword>
<dbReference type="Proteomes" id="UP000663193">
    <property type="component" value="Chromosome 7"/>
</dbReference>
<dbReference type="EMBL" id="CP069029">
    <property type="protein sequence ID" value="QRC97256.1"/>
    <property type="molecule type" value="Genomic_DNA"/>
</dbReference>
<reference evidence="2" key="1">
    <citation type="journal article" date="2021" name="BMC Genomics">
        <title>Chromosome-level genome assembly and manually-curated proteome of model necrotroph Parastagonospora nodorum Sn15 reveals a genome-wide trove of candidate effector homologs, and redundancy of virulence-related functions within an accessory chromosome.</title>
        <authorList>
            <person name="Bertazzoni S."/>
            <person name="Jones D.A.B."/>
            <person name="Phan H.T."/>
            <person name="Tan K.-C."/>
            <person name="Hane J.K."/>
        </authorList>
    </citation>
    <scope>NUCLEOTIDE SEQUENCE [LARGE SCALE GENOMIC DNA]</scope>
    <source>
        <strain evidence="2">SN15 / ATCC MYA-4574 / FGSC 10173)</strain>
    </source>
</reference>
<dbReference type="AlphaFoldDB" id="A0A7U2F1Z1"/>
<gene>
    <name evidence="1" type="ORF">JI435_306320</name>
</gene>
<proteinExistence type="predicted"/>
<evidence type="ECO:0000313" key="2">
    <source>
        <dbReference type="Proteomes" id="UP000663193"/>
    </source>
</evidence>